<gene>
    <name evidence="1" type="ORF">TorRG33x02_313470</name>
</gene>
<protein>
    <submittedName>
        <fullName evidence="1">Uncharacterized protein</fullName>
    </submittedName>
</protein>
<dbReference type="OrthoDB" id="10470271at2759"/>
<feature type="non-terminal residue" evidence="1">
    <location>
        <position position="1"/>
    </location>
</feature>
<comment type="caution">
    <text evidence="1">The sequence shown here is derived from an EMBL/GenBank/DDBJ whole genome shotgun (WGS) entry which is preliminary data.</text>
</comment>
<proteinExistence type="predicted"/>
<evidence type="ECO:0000313" key="2">
    <source>
        <dbReference type="Proteomes" id="UP000237000"/>
    </source>
</evidence>
<dbReference type="EMBL" id="JXTC01000483">
    <property type="protein sequence ID" value="PON50718.1"/>
    <property type="molecule type" value="Genomic_DNA"/>
</dbReference>
<accession>A0A2P5BPI3</accession>
<organism evidence="1 2">
    <name type="scientific">Trema orientale</name>
    <name type="common">Charcoal tree</name>
    <name type="synonym">Celtis orientalis</name>
    <dbReference type="NCBI Taxonomy" id="63057"/>
    <lineage>
        <taxon>Eukaryota</taxon>
        <taxon>Viridiplantae</taxon>
        <taxon>Streptophyta</taxon>
        <taxon>Embryophyta</taxon>
        <taxon>Tracheophyta</taxon>
        <taxon>Spermatophyta</taxon>
        <taxon>Magnoliopsida</taxon>
        <taxon>eudicotyledons</taxon>
        <taxon>Gunneridae</taxon>
        <taxon>Pentapetalae</taxon>
        <taxon>rosids</taxon>
        <taxon>fabids</taxon>
        <taxon>Rosales</taxon>
        <taxon>Cannabaceae</taxon>
        <taxon>Trema</taxon>
    </lineage>
</organism>
<evidence type="ECO:0000313" key="1">
    <source>
        <dbReference type="EMBL" id="PON50718.1"/>
    </source>
</evidence>
<dbReference type="AlphaFoldDB" id="A0A2P5BPI3"/>
<name>A0A2P5BPI3_TREOI</name>
<dbReference type="Proteomes" id="UP000237000">
    <property type="component" value="Unassembled WGS sequence"/>
</dbReference>
<sequence>DLSCLALLFAVGTAVVISKLLGKRFKLPLGPKLAPTQRQPEPPHPRIASEEIWRFHAVDG</sequence>
<reference evidence="2" key="1">
    <citation type="submission" date="2016-06" db="EMBL/GenBank/DDBJ databases">
        <title>Parallel loss of symbiosis genes in relatives of nitrogen-fixing non-legume Parasponia.</title>
        <authorList>
            <person name="Van Velzen R."/>
            <person name="Holmer R."/>
            <person name="Bu F."/>
            <person name="Rutten L."/>
            <person name="Van Zeijl A."/>
            <person name="Liu W."/>
            <person name="Santuari L."/>
            <person name="Cao Q."/>
            <person name="Sharma T."/>
            <person name="Shen D."/>
            <person name="Roswanjaya Y."/>
            <person name="Wardhani T."/>
            <person name="Kalhor M.S."/>
            <person name="Jansen J."/>
            <person name="Van den Hoogen J."/>
            <person name="Gungor B."/>
            <person name="Hartog M."/>
            <person name="Hontelez J."/>
            <person name="Verver J."/>
            <person name="Yang W.-C."/>
            <person name="Schijlen E."/>
            <person name="Repin R."/>
            <person name="Schilthuizen M."/>
            <person name="Schranz E."/>
            <person name="Heidstra R."/>
            <person name="Miyata K."/>
            <person name="Fedorova E."/>
            <person name="Kohlen W."/>
            <person name="Bisseling T."/>
            <person name="Smit S."/>
            <person name="Geurts R."/>
        </authorList>
    </citation>
    <scope>NUCLEOTIDE SEQUENCE [LARGE SCALE GENOMIC DNA]</scope>
    <source>
        <strain evidence="2">cv. RG33-2</strain>
    </source>
</reference>
<dbReference type="InParanoid" id="A0A2P5BPI3"/>
<keyword evidence="2" id="KW-1185">Reference proteome</keyword>